<keyword evidence="3" id="KW-1185">Reference proteome</keyword>
<comment type="caution">
    <text evidence="2">The sequence shown here is derived from an EMBL/GenBank/DDBJ whole genome shotgun (WGS) entry which is preliminary data.</text>
</comment>
<dbReference type="EMBL" id="ADFR01000008">
    <property type="protein sequence ID" value="EFC05661.1"/>
    <property type="molecule type" value="Genomic_DNA"/>
</dbReference>
<keyword evidence="1" id="KW-0472">Membrane</keyword>
<feature type="transmembrane region" description="Helical" evidence="1">
    <location>
        <begin position="33"/>
        <end position="52"/>
    </location>
</feature>
<protein>
    <submittedName>
        <fullName evidence="2">Uncharacterized protein</fullName>
    </submittedName>
</protein>
<dbReference type="Proteomes" id="UP000005017">
    <property type="component" value="Unassembled WGS sequence"/>
</dbReference>
<name>D2MP41_9FIRM</name>
<feature type="transmembrane region" description="Helical" evidence="1">
    <location>
        <begin position="6"/>
        <end position="26"/>
    </location>
</feature>
<dbReference type="eggNOG" id="ENOG5033DWI">
    <property type="taxonomic scope" value="Bacteria"/>
</dbReference>
<dbReference type="AlphaFoldDB" id="D2MP41"/>
<sequence length="134" mass="15895">MKNNDMFFHVYVPLIMILLLVMIFFHRFHRLRYLYLTTFFVWFVTLIAYFIFSKQPVGYKDPRPWMHVIPFICVFGSFGGSALSIWSVSKFVLEFSQRELWAKGLVAVACVAMMLWYVWLIHWIVIGILSLKSG</sequence>
<dbReference type="STRING" id="679192.HMPREF9013_0266"/>
<keyword evidence="1" id="KW-1133">Transmembrane helix</keyword>
<dbReference type="OrthoDB" id="9964528at2"/>
<feature type="transmembrane region" description="Helical" evidence="1">
    <location>
        <begin position="100"/>
        <end position="129"/>
    </location>
</feature>
<reference evidence="3" key="1">
    <citation type="submission" date="2009-12" db="EMBL/GenBank/DDBJ databases">
        <title>Sequence of Clostridiales genomosp. BVAB3 str. UPII9-5.</title>
        <authorList>
            <person name="Madupu R."/>
            <person name="Durkin A.S."/>
            <person name="Torralba M."/>
            <person name="Methe B."/>
            <person name="Sutton G.G."/>
            <person name="Strausberg R.L."/>
            <person name="Nelson K.E."/>
        </authorList>
    </citation>
    <scope>NUCLEOTIDE SEQUENCE [LARGE SCALE GENOMIC DNA]</scope>
    <source>
        <strain evidence="3">W1219</strain>
    </source>
</reference>
<feature type="transmembrane region" description="Helical" evidence="1">
    <location>
        <begin position="64"/>
        <end position="88"/>
    </location>
</feature>
<accession>D2MP41</accession>
<dbReference type="RefSeq" id="WP_006627162.1">
    <property type="nucleotide sequence ID" value="NZ_ADFR01000008.1"/>
</dbReference>
<keyword evidence="1" id="KW-0812">Transmembrane</keyword>
<evidence type="ECO:0000313" key="3">
    <source>
        <dbReference type="Proteomes" id="UP000005017"/>
    </source>
</evidence>
<evidence type="ECO:0000313" key="2">
    <source>
        <dbReference type="EMBL" id="EFC05661.1"/>
    </source>
</evidence>
<gene>
    <name evidence="2" type="ORF">HMPREF9013_0266</name>
</gene>
<proteinExistence type="predicted"/>
<evidence type="ECO:0000256" key="1">
    <source>
        <dbReference type="SAM" id="Phobius"/>
    </source>
</evidence>
<organism evidence="2 3">
    <name type="scientific">Bulleidia extructa W1219</name>
    <dbReference type="NCBI Taxonomy" id="679192"/>
    <lineage>
        <taxon>Bacteria</taxon>
        <taxon>Bacillati</taxon>
        <taxon>Bacillota</taxon>
        <taxon>Erysipelotrichia</taxon>
        <taxon>Erysipelotrichales</taxon>
        <taxon>Erysipelotrichaceae</taxon>
        <taxon>Bulleidia</taxon>
    </lineage>
</organism>